<evidence type="ECO:0000256" key="4">
    <source>
        <dbReference type="ARBA" id="ARBA00022679"/>
    </source>
</evidence>
<protein>
    <submittedName>
        <fullName evidence="8">Lysophospholipid acyltransferase family protein</fullName>
    </submittedName>
</protein>
<evidence type="ECO:0000313" key="8">
    <source>
        <dbReference type="EMBL" id="MFD2568352.1"/>
    </source>
</evidence>
<name>A0ABW5LVD0_9FLAO</name>
<keyword evidence="7" id="KW-1133">Transmembrane helix</keyword>
<evidence type="ECO:0000256" key="6">
    <source>
        <dbReference type="ARBA" id="ARBA00023315"/>
    </source>
</evidence>
<keyword evidence="9" id="KW-1185">Reference proteome</keyword>
<dbReference type="InterPro" id="IPR004960">
    <property type="entry name" value="LipA_acyltrans"/>
</dbReference>
<dbReference type="Proteomes" id="UP001597508">
    <property type="component" value="Unassembled WGS sequence"/>
</dbReference>
<accession>A0ABW5LVD0</accession>
<keyword evidence="3" id="KW-0997">Cell inner membrane</keyword>
<dbReference type="EMBL" id="JBHULH010000009">
    <property type="protein sequence ID" value="MFD2568352.1"/>
    <property type="molecule type" value="Genomic_DNA"/>
</dbReference>
<evidence type="ECO:0000256" key="5">
    <source>
        <dbReference type="ARBA" id="ARBA00023136"/>
    </source>
</evidence>
<keyword evidence="2" id="KW-1003">Cell membrane</keyword>
<dbReference type="CDD" id="cd07984">
    <property type="entry name" value="LPLAT_LABLAT-like"/>
    <property type="match status" value="1"/>
</dbReference>
<dbReference type="Pfam" id="PF03279">
    <property type="entry name" value="Lip_A_acyltrans"/>
    <property type="match status" value="1"/>
</dbReference>
<organism evidence="8 9">
    <name type="scientific">Pseudotenacibaculum haliotis</name>
    <dbReference type="NCBI Taxonomy" id="1862138"/>
    <lineage>
        <taxon>Bacteria</taxon>
        <taxon>Pseudomonadati</taxon>
        <taxon>Bacteroidota</taxon>
        <taxon>Flavobacteriia</taxon>
        <taxon>Flavobacteriales</taxon>
        <taxon>Flavobacteriaceae</taxon>
        <taxon>Pseudotenacibaculum</taxon>
    </lineage>
</organism>
<dbReference type="PIRSF" id="PIRSF026649">
    <property type="entry name" value="MsbB"/>
    <property type="match status" value="1"/>
</dbReference>
<comment type="subcellular location">
    <subcellularLocation>
        <location evidence="1">Cell inner membrane</location>
    </subcellularLocation>
</comment>
<dbReference type="GO" id="GO:0016746">
    <property type="term" value="F:acyltransferase activity"/>
    <property type="evidence" value="ECO:0007669"/>
    <property type="project" value="UniProtKB-KW"/>
</dbReference>
<comment type="caution">
    <text evidence="8">The sequence shown here is derived from an EMBL/GenBank/DDBJ whole genome shotgun (WGS) entry which is preliminary data.</text>
</comment>
<keyword evidence="4" id="KW-0808">Transferase</keyword>
<evidence type="ECO:0000313" key="9">
    <source>
        <dbReference type="Proteomes" id="UP001597508"/>
    </source>
</evidence>
<dbReference type="RefSeq" id="WP_379667060.1">
    <property type="nucleotide sequence ID" value="NZ_JBHULH010000009.1"/>
</dbReference>
<feature type="transmembrane region" description="Helical" evidence="7">
    <location>
        <begin position="6"/>
        <end position="36"/>
    </location>
</feature>
<reference evidence="9" key="1">
    <citation type="journal article" date="2019" name="Int. J. Syst. Evol. Microbiol.">
        <title>The Global Catalogue of Microorganisms (GCM) 10K type strain sequencing project: providing services to taxonomists for standard genome sequencing and annotation.</title>
        <authorList>
            <consortium name="The Broad Institute Genomics Platform"/>
            <consortium name="The Broad Institute Genome Sequencing Center for Infectious Disease"/>
            <person name="Wu L."/>
            <person name="Ma J."/>
        </authorList>
    </citation>
    <scope>NUCLEOTIDE SEQUENCE [LARGE SCALE GENOMIC DNA]</scope>
    <source>
        <strain evidence="9">KCTC 52127</strain>
    </source>
</reference>
<gene>
    <name evidence="8" type="ORF">ACFSRZ_13315</name>
</gene>
<dbReference type="PANTHER" id="PTHR30606">
    <property type="entry name" value="LIPID A BIOSYNTHESIS LAUROYL ACYLTRANSFERASE"/>
    <property type="match status" value="1"/>
</dbReference>
<evidence type="ECO:0000256" key="2">
    <source>
        <dbReference type="ARBA" id="ARBA00022475"/>
    </source>
</evidence>
<dbReference type="PANTHER" id="PTHR30606:SF10">
    <property type="entry name" value="PHOSPHATIDYLINOSITOL MANNOSIDE ACYLTRANSFERASE"/>
    <property type="match status" value="1"/>
</dbReference>
<evidence type="ECO:0000256" key="3">
    <source>
        <dbReference type="ARBA" id="ARBA00022519"/>
    </source>
</evidence>
<proteinExistence type="predicted"/>
<keyword evidence="7" id="KW-0812">Transmembrane</keyword>
<sequence>MSMQVVGFALIYPLIWILSRMPMWFLHIVSDLFFLLNYHVIKYRKKVVLDNLKLAFPEKDEKELEKIRRKFFKHLIDFFIESIKTFAISEKEIRKRMKYTNIEVLEEVVKNGKNVALVGPHQANWEWLIGLPLHLDGIQCHAAYTRIKNPYFERIIKTSRSKFGGVMYRTTDTIKNIYRNYKENTQSLYCLLSDQSPQVQKTHYWSEFMGVKVPIHTGAEMLSKKYDMAYVVWSTRQVKRGYYEISFELITEEPKQFKDYELTDRFLEITEKNIRKYPEMYLWSHKRFKHRDKVPKEWQ</sequence>
<evidence type="ECO:0000256" key="1">
    <source>
        <dbReference type="ARBA" id="ARBA00004533"/>
    </source>
</evidence>
<keyword evidence="5 7" id="KW-0472">Membrane</keyword>
<keyword evidence="6 8" id="KW-0012">Acyltransferase</keyword>
<evidence type="ECO:0000256" key="7">
    <source>
        <dbReference type="SAM" id="Phobius"/>
    </source>
</evidence>